<dbReference type="InterPro" id="IPR006047">
    <property type="entry name" value="GH13_cat_dom"/>
</dbReference>
<sequence>MPHDSTRDWWRHAAIYQIYPRSFADGNDDGVGDLAGIRDRLWYLRELGIDAIWLSPWFPSPMADAGYDVADYRDIDPAFGTLAAAEQLIGEVHRAGIRVIIDIVPNHCSDQHAWFQRALAEGPGSAARELFWFRPGRGENGERPPNNWNSVFGGRAWTRAADGEWYLHLFAPAQPDLNWRHPQVRTEFADILRFWFDRGVDGIRIDSAAMCAKDPELTDFDPATPPDPHPYVDREDIHDIYREWRRIADGYPEPRALIGEVWLADSERFANYLRADELHAAFNFDFLGCPWDPKMLRACIENTLASHARVDAPSTWVLCNHDVTRTVTRYGRTDTGFDHAMRQARHLSPSDEATGLRRARAAALLTLALPGSVYVYQGEELGLPEVETLPDAVRQDPMYVRSGCTDPGRDGCRVPLPWSAGGPAYGFGAAQPWLPPPPGWAARSVAAQRPDPASILRLYQRALAIRQAQAGLGDGPMSWLDTGEDVLAFGRPGDFACVVNLSADPIELPPHRTVLVSSADLVGGRLPSDAAAWLWTG</sequence>
<dbReference type="Proteomes" id="UP001500618">
    <property type="component" value="Unassembled WGS sequence"/>
</dbReference>
<proteinExistence type="inferred from homology"/>
<reference evidence="4" key="1">
    <citation type="journal article" date="2019" name="Int. J. Syst. Evol. Microbiol.">
        <title>The Global Catalogue of Microorganisms (GCM) 10K type strain sequencing project: providing services to taxonomists for standard genome sequencing and annotation.</title>
        <authorList>
            <consortium name="The Broad Institute Genomics Platform"/>
            <consortium name="The Broad Institute Genome Sequencing Center for Infectious Disease"/>
            <person name="Wu L."/>
            <person name="Ma J."/>
        </authorList>
    </citation>
    <scope>NUCLEOTIDE SEQUENCE [LARGE SCALE GENOMIC DNA]</scope>
    <source>
        <strain evidence="4">JCM 14718</strain>
    </source>
</reference>
<organism evidence="3 4">
    <name type="scientific">Fodinicola feengrottensis</name>
    <dbReference type="NCBI Taxonomy" id="435914"/>
    <lineage>
        <taxon>Bacteria</taxon>
        <taxon>Bacillati</taxon>
        <taxon>Actinomycetota</taxon>
        <taxon>Actinomycetes</taxon>
        <taxon>Mycobacteriales</taxon>
        <taxon>Fodinicola</taxon>
    </lineage>
</organism>
<dbReference type="CDD" id="cd11332">
    <property type="entry name" value="AmyAc_OligoGlu_TS"/>
    <property type="match status" value="1"/>
</dbReference>
<dbReference type="Gene3D" id="3.90.400.10">
    <property type="entry name" value="Oligo-1,6-glucosidase, Domain 2"/>
    <property type="match status" value="1"/>
</dbReference>
<dbReference type="SUPFAM" id="SSF51445">
    <property type="entry name" value="(Trans)glycosidases"/>
    <property type="match status" value="1"/>
</dbReference>
<dbReference type="InterPro" id="IPR045857">
    <property type="entry name" value="O16G_dom_2"/>
</dbReference>
<dbReference type="Pfam" id="PF00128">
    <property type="entry name" value="Alpha-amylase"/>
    <property type="match status" value="1"/>
</dbReference>
<dbReference type="SMART" id="SM00642">
    <property type="entry name" value="Aamy"/>
    <property type="match status" value="1"/>
</dbReference>
<feature type="domain" description="Glycosyl hydrolase family 13 catalytic" evidence="2">
    <location>
        <begin position="17"/>
        <end position="413"/>
    </location>
</feature>
<accession>A0ABP4S4Q9</accession>
<evidence type="ECO:0000256" key="1">
    <source>
        <dbReference type="ARBA" id="ARBA00008061"/>
    </source>
</evidence>
<dbReference type="GO" id="GO:0016787">
    <property type="term" value="F:hydrolase activity"/>
    <property type="evidence" value="ECO:0007669"/>
    <property type="project" value="UniProtKB-KW"/>
</dbReference>
<dbReference type="PANTHER" id="PTHR10357">
    <property type="entry name" value="ALPHA-AMYLASE FAMILY MEMBER"/>
    <property type="match status" value="1"/>
</dbReference>
<name>A0ABP4S4Q9_9ACTN</name>
<evidence type="ECO:0000313" key="4">
    <source>
        <dbReference type="Proteomes" id="UP001500618"/>
    </source>
</evidence>
<comment type="caution">
    <text evidence="3">The sequence shown here is derived from an EMBL/GenBank/DDBJ whole genome shotgun (WGS) entry which is preliminary data.</text>
</comment>
<gene>
    <name evidence="3" type="ORF">GCM10009765_16020</name>
</gene>
<dbReference type="Gene3D" id="3.20.20.80">
    <property type="entry name" value="Glycosidases"/>
    <property type="match status" value="2"/>
</dbReference>
<keyword evidence="3" id="KW-0378">Hydrolase</keyword>
<dbReference type="PANTHER" id="PTHR10357:SF179">
    <property type="entry name" value="NEUTRAL AND BASIC AMINO ACID TRANSPORT PROTEIN RBAT"/>
    <property type="match status" value="1"/>
</dbReference>
<comment type="similarity">
    <text evidence="1">Belongs to the glycosyl hydrolase 13 family.</text>
</comment>
<dbReference type="EMBL" id="BAAANY010000005">
    <property type="protein sequence ID" value="GAA1667356.1"/>
    <property type="molecule type" value="Genomic_DNA"/>
</dbReference>
<dbReference type="RefSeq" id="WP_344308528.1">
    <property type="nucleotide sequence ID" value="NZ_BAAANY010000005.1"/>
</dbReference>
<evidence type="ECO:0000313" key="3">
    <source>
        <dbReference type="EMBL" id="GAA1667356.1"/>
    </source>
</evidence>
<dbReference type="InterPro" id="IPR017853">
    <property type="entry name" value="GH"/>
</dbReference>
<keyword evidence="4" id="KW-1185">Reference proteome</keyword>
<evidence type="ECO:0000259" key="2">
    <source>
        <dbReference type="SMART" id="SM00642"/>
    </source>
</evidence>
<protein>
    <submittedName>
        <fullName evidence="3">Glycoside hydrolase family 13 protein</fullName>
    </submittedName>
</protein>